<feature type="signal peptide" evidence="2">
    <location>
        <begin position="1"/>
        <end position="27"/>
    </location>
</feature>
<dbReference type="PROSITE" id="PS50983">
    <property type="entry name" value="FE_B12_PBP"/>
    <property type="match status" value="1"/>
</dbReference>
<evidence type="ECO:0000313" key="4">
    <source>
        <dbReference type="EMBL" id="TFW27381.1"/>
    </source>
</evidence>
<keyword evidence="5" id="KW-1185">Reference proteome</keyword>
<dbReference type="Pfam" id="PF01497">
    <property type="entry name" value="Peripla_BP_2"/>
    <property type="match status" value="1"/>
</dbReference>
<evidence type="ECO:0000256" key="2">
    <source>
        <dbReference type="SAM" id="SignalP"/>
    </source>
</evidence>
<evidence type="ECO:0000256" key="1">
    <source>
        <dbReference type="ARBA" id="ARBA00022729"/>
    </source>
</evidence>
<dbReference type="PANTHER" id="PTHR30535">
    <property type="entry name" value="VITAMIN B12-BINDING PROTEIN"/>
    <property type="match status" value="1"/>
</dbReference>
<evidence type="ECO:0000259" key="3">
    <source>
        <dbReference type="PROSITE" id="PS50983"/>
    </source>
</evidence>
<gene>
    <name evidence="4" type="ORF">E4L98_06880</name>
</gene>
<comment type="caution">
    <text evidence="4">The sequence shown here is derived from an EMBL/GenBank/DDBJ whole genome shotgun (WGS) entry which is preliminary data.</text>
</comment>
<dbReference type="InterPro" id="IPR050902">
    <property type="entry name" value="ABC_Transporter_SBP"/>
</dbReference>
<dbReference type="RefSeq" id="WP_135200824.1">
    <property type="nucleotide sequence ID" value="NZ_SPVG01000071.1"/>
</dbReference>
<dbReference type="SUPFAM" id="SSF53807">
    <property type="entry name" value="Helical backbone' metal receptor"/>
    <property type="match status" value="1"/>
</dbReference>
<sequence length="300" mass="32641">MTRPPRATQCITAALLLAAAMAGTAAAAPVSVRDDDGNVVTLPKPAQRIISMAPHVTELLFAAGGADKIVGTVTYSDYPEAAKKIPRVGDNRLIDMERVAAMKPDLIVIWMHGGFERQIEGLRKLGIPLFHSEPTRLDGIAENLEHLGQLMGTETVANAAAADVRAQFAALTRQYAARPPVRLFYQVWDKPLYTLSGKSIVSDSIRLCGGVNIFNDLKVTAPVVSVEAVLQENPEAIFGTSEKDYGSVDLWKPYTNLLATKNNNLFRLQGDLLNRAGPRMVAGTKALCEKIEEARQHRKN</sequence>
<dbReference type="NCBIfam" id="NF038402">
    <property type="entry name" value="TroA_like"/>
    <property type="match status" value="1"/>
</dbReference>
<accession>A0A4Y9SLR5</accession>
<dbReference type="Gene3D" id="3.40.50.1980">
    <property type="entry name" value="Nitrogenase molybdenum iron protein domain"/>
    <property type="match status" value="2"/>
</dbReference>
<evidence type="ECO:0000313" key="5">
    <source>
        <dbReference type="Proteomes" id="UP000297729"/>
    </source>
</evidence>
<proteinExistence type="predicted"/>
<feature type="chain" id="PRO_5021339985" evidence="2">
    <location>
        <begin position="28"/>
        <end position="300"/>
    </location>
</feature>
<dbReference type="AlphaFoldDB" id="A0A4Y9SLR5"/>
<dbReference type="OrthoDB" id="6495095at2"/>
<organism evidence="4 5">
    <name type="scientific">Duganella callida</name>
    <dbReference type="NCBI Taxonomy" id="2561932"/>
    <lineage>
        <taxon>Bacteria</taxon>
        <taxon>Pseudomonadati</taxon>
        <taxon>Pseudomonadota</taxon>
        <taxon>Betaproteobacteria</taxon>
        <taxon>Burkholderiales</taxon>
        <taxon>Oxalobacteraceae</taxon>
        <taxon>Telluria group</taxon>
        <taxon>Duganella</taxon>
    </lineage>
</organism>
<dbReference type="CDD" id="cd01144">
    <property type="entry name" value="BtuF"/>
    <property type="match status" value="1"/>
</dbReference>
<feature type="domain" description="Fe/B12 periplasmic-binding" evidence="3">
    <location>
        <begin position="48"/>
        <end position="295"/>
    </location>
</feature>
<dbReference type="PANTHER" id="PTHR30535:SF34">
    <property type="entry name" value="MOLYBDATE-BINDING PROTEIN MOLA"/>
    <property type="match status" value="1"/>
</dbReference>
<dbReference type="EMBL" id="SPVG01000071">
    <property type="protein sequence ID" value="TFW27381.1"/>
    <property type="molecule type" value="Genomic_DNA"/>
</dbReference>
<dbReference type="InterPro" id="IPR054828">
    <property type="entry name" value="Vit_B12_bind_prot"/>
</dbReference>
<protein>
    <submittedName>
        <fullName evidence="4">Cobalamin-binding protein</fullName>
    </submittedName>
</protein>
<reference evidence="4 5" key="1">
    <citation type="submission" date="2019-03" db="EMBL/GenBank/DDBJ databases">
        <title>Draft Genome Sequence of Duganella callidus sp. nov., a Novel Duganella Species Isolated from Cultivated Soil.</title>
        <authorList>
            <person name="Raths R."/>
            <person name="Peta V."/>
            <person name="Bucking H."/>
        </authorList>
    </citation>
    <scope>NUCLEOTIDE SEQUENCE [LARGE SCALE GENOMIC DNA]</scope>
    <source>
        <strain evidence="4 5">DN04</strain>
    </source>
</reference>
<dbReference type="Proteomes" id="UP000297729">
    <property type="component" value="Unassembled WGS sequence"/>
</dbReference>
<name>A0A4Y9SLR5_9BURK</name>
<keyword evidence="1 2" id="KW-0732">Signal</keyword>
<dbReference type="InterPro" id="IPR002491">
    <property type="entry name" value="ABC_transptr_periplasmic_BD"/>
</dbReference>